<gene>
    <name evidence="1" type="ORF">VNI00_003798</name>
</gene>
<name>A0AAW0DN62_9AGAR</name>
<proteinExistence type="predicted"/>
<evidence type="ECO:0000313" key="1">
    <source>
        <dbReference type="EMBL" id="KAK7053179.1"/>
    </source>
</evidence>
<dbReference type="EMBL" id="JAYKXP010000010">
    <property type="protein sequence ID" value="KAK7053179.1"/>
    <property type="molecule type" value="Genomic_DNA"/>
</dbReference>
<sequence>MSRTGYNKASTTDTRSAAWETLSLSNRPFCCFTALGSTRSTDTAEDVFGFPTGDANVLYQKAQSIPEIRERCRLLGVKSILNPRVAEEQEREVNHEIEREPQKQRPLKAQAVKHHVHDHVRKFVESGRIPPNSPVFTSIFVSLKDGTSNVRGLVESMAPGHRLDLFATYDFLTTVQSSLRSNDGDYIRPVNWLLTGKDGILVALSPYEINELLPRIRISENVNLHIYTPRTTQDMNTIDHLKLYCIPSLPLTWKAPSQTTIDLLNLAAGQLYFSDYEGYLRVCALLGICTPEDQKQADMRVQADGFIRPEDRVGRVRDTCIFDKSPLPYLKVLTGFRRKGQTYSATHLGKILDTRFLHRDMFD</sequence>
<dbReference type="AlphaFoldDB" id="A0AAW0DN62"/>
<evidence type="ECO:0000313" key="2">
    <source>
        <dbReference type="Proteomes" id="UP001383192"/>
    </source>
</evidence>
<comment type="caution">
    <text evidence="1">The sequence shown here is derived from an EMBL/GenBank/DDBJ whole genome shotgun (WGS) entry which is preliminary data.</text>
</comment>
<reference evidence="1 2" key="1">
    <citation type="submission" date="2024-01" db="EMBL/GenBank/DDBJ databases">
        <title>A draft genome for a cacao thread blight-causing isolate of Paramarasmius palmivorus.</title>
        <authorList>
            <person name="Baruah I.K."/>
            <person name="Bukari Y."/>
            <person name="Amoako-Attah I."/>
            <person name="Meinhardt L.W."/>
            <person name="Bailey B.A."/>
            <person name="Cohen S.P."/>
        </authorList>
    </citation>
    <scope>NUCLEOTIDE SEQUENCE [LARGE SCALE GENOMIC DNA]</scope>
    <source>
        <strain evidence="1 2">GH-12</strain>
    </source>
</reference>
<accession>A0AAW0DN62</accession>
<keyword evidence="2" id="KW-1185">Reference proteome</keyword>
<protein>
    <submittedName>
        <fullName evidence="1">Uncharacterized protein</fullName>
    </submittedName>
</protein>
<organism evidence="1 2">
    <name type="scientific">Paramarasmius palmivorus</name>
    <dbReference type="NCBI Taxonomy" id="297713"/>
    <lineage>
        <taxon>Eukaryota</taxon>
        <taxon>Fungi</taxon>
        <taxon>Dikarya</taxon>
        <taxon>Basidiomycota</taxon>
        <taxon>Agaricomycotina</taxon>
        <taxon>Agaricomycetes</taxon>
        <taxon>Agaricomycetidae</taxon>
        <taxon>Agaricales</taxon>
        <taxon>Marasmiineae</taxon>
        <taxon>Marasmiaceae</taxon>
        <taxon>Paramarasmius</taxon>
    </lineage>
</organism>
<dbReference type="Proteomes" id="UP001383192">
    <property type="component" value="Unassembled WGS sequence"/>
</dbReference>